<dbReference type="PANTHER" id="PTHR11960">
    <property type="entry name" value="EUKARYOTIC TRANSLATION INITIATION FACTOR 4E RELATED"/>
    <property type="match status" value="1"/>
</dbReference>
<comment type="caution">
    <text evidence="8">The sequence shown here is derived from an EMBL/GenBank/DDBJ whole genome shotgun (WGS) entry which is preliminary data.</text>
</comment>
<evidence type="ECO:0000256" key="5">
    <source>
        <dbReference type="ARBA" id="ARBA00022917"/>
    </source>
</evidence>
<protein>
    <submittedName>
        <fullName evidence="8">Translation initiation factor eIF 4e-like domain-containing protein</fullName>
    </submittedName>
</protein>
<feature type="compositionally biased region" description="Basic and acidic residues" evidence="7">
    <location>
        <begin position="249"/>
        <end position="263"/>
    </location>
</feature>
<keyword evidence="9" id="KW-1185">Reference proteome</keyword>
<dbReference type="Pfam" id="PF01652">
    <property type="entry name" value="IF4E"/>
    <property type="match status" value="1"/>
</dbReference>
<dbReference type="GO" id="GO:0016281">
    <property type="term" value="C:eukaryotic translation initiation factor 4F complex"/>
    <property type="evidence" value="ECO:0007669"/>
    <property type="project" value="TreeGrafter"/>
</dbReference>
<evidence type="ECO:0000256" key="4">
    <source>
        <dbReference type="ARBA" id="ARBA00022884"/>
    </source>
</evidence>
<feature type="compositionally biased region" description="Low complexity" evidence="7">
    <location>
        <begin position="155"/>
        <end position="171"/>
    </location>
</feature>
<dbReference type="PANTHER" id="PTHR11960:SF8">
    <property type="entry name" value="EUKARYOTIC TRANSLATION INITIATION FACTOR 4E1-RELATED"/>
    <property type="match status" value="1"/>
</dbReference>
<evidence type="ECO:0000256" key="3">
    <source>
        <dbReference type="ARBA" id="ARBA00022845"/>
    </source>
</evidence>
<name>A0A5C5FQ24_9BASI</name>
<keyword evidence="5 6" id="KW-0648">Protein biosynthesis</keyword>
<organism evidence="8 9">
    <name type="scientific">Rhodotorula diobovata</name>
    <dbReference type="NCBI Taxonomy" id="5288"/>
    <lineage>
        <taxon>Eukaryota</taxon>
        <taxon>Fungi</taxon>
        <taxon>Dikarya</taxon>
        <taxon>Basidiomycota</taxon>
        <taxon>Pucciniomycotina</taxon>
        <taxon>Microbotryomycetes</taxon>
        <taxon>Sporidiobolales</taxon>
        <taxon>Sporidiobolaceae</taxon>
        <taxon>Rhodotorula</taxon>
    </lineage>
</organism>
<dbReference type="Gene3D" id="3.30.760.10">
    <property type="entry name" value="RNA Cap, Translation Initiation Factor Eif4e"/>
    <property type="match status" value="1"/>
</dbReference>
<comment type="similarity">
    <text evidence="1 6">Belongs to the eukaryotic initiation factor 4E family.</text>
</comment>
<evidence type="ECO:0000256" key="1">
    <source>
        <dbReference type="ARBA" id="ARBA00009860"/>
    </source>
</evidence>
<sequence length="281" mass="30887">MTSLPQPAQDATHAALEHAKRDHDRDITVLSDPVNFTVKHPLYSPWTLSFDSASKQDKAKSWEDAIVPVASFADVESFWALHHNVVPPSTLGQNANYYLFKQGIKPAWEDDANARGGKWSVQLPRGKYTDSIDRFWLYTMLAAIGETFETPYVSPSSSSSSAAPAPSSTSPAPLPSTFTNEITGVIVSTRKAFFRLNIWTRSSPTSVSSSSPAELDQVEHRIKNIGRHFKYGVLGFPEGEGTFAQGDKVSSDVEFQSHKDSQQKVRAPSRLVFSLPAGSSR</sequence>
<gene>
    <name evidence="8" type="ORF">DMC30DRAFT_356390</name>
</gene>
<evidence type="ECO:0000313" key="9">
    <source>
        <dbReference type="Proteomes" id="UP000311382"/>
    </source>
</evidence>
<evidence type="ECO:0000256" key="2">
    <source>
        <dbReference type="ARBA" id="ARBA00022540"/>
    </source>
</evidence>
<keyword evidence="4 6" id="KW-0694">RNA-binding</keyword>
<accession>A0A5C5FQ24</accession>
<dbReference type="Proteomes" id="UP000311382">
    <property type="component" value="Unassembled WGS sequence"/>
</dbReference>
<dbReference type="InterPro" id="IPR001040">
    <property type="entry name" value="TIF_eIF_4E"/>
</dbReference>
<keyword evidence="3" id="KW-0810">Translation regulation</keyword>
<dbReference type="GO" id="GO:0000340">
    <property type="term" value="F:RNA 7-methylguanosine cap binding"/>
    <property type="evidence" value="ECO:0007669"/>
    <property type="project" value="TreeGrafter"/>
</dbReference>
<dbReference type="GO" id="GO:0006417">
    <property type="term" value="P:regulation of translation"/>
    <property type="evidence" value="ECO:0007669"/>
    <property type="project" value="UniProtKB-KW"/>
</dbReference>
<dbReference type="GO" id="GO:0003743">
    <property type="term" value="F:translation initiation factor activity"/>
    <property type="evidence" value="ECO:0007669"/>
    <property type="project" value="UniProtKB-KW"/>
</dbReference>
<dbReference type="EMBL" id="SOZI01000168">
    <property type="protein sequence ID" value="TNY17901.1"/>
    <property type="molecule type" value="Genomic_DNA"/>
</dbReference>
<dbReference type="InterPro" id="IPR023398">
    <property type="entry name" value="TIF_eIF4e-like"/>
</dbReference>
<keyword evidence="2 6" id="KW-0396">Initiation factor</keyword>
<dbReference type="AlphaFoldDB" id="A0A5C5FQ24"/>
<evidence type="ECO:0000256" key="7">
    <source>
        <dbReference type="SAM" id="MobiDB-lite"/>
    </source>
</evidence>
<dbReference type="STRING" id="5288.A0A5C5FQ24"/>
<proteinExistence type="inferred from homology"/>
<feature type="region of interest" description="Disordered" evidence="7">
    <location>
        <begin position="155"/>
        <end position="175"/>
    </location>
</feature>
<evidence type="ECO:0000313" key="8">
    <source>
        <dbReference type="EMBL" id="TNY17901.1"/>
    </source>
</evidence>
<reference evidence="8 9" key="1">
    <citation type="submission" date="2019-03" db="EMBL/GenBank/DDBJ databases">
        <title>Rhodosporidium diobovatum UCD-FST 08-225 genome sequencing, assembly, and annotation.</title>
        <authorList>
            <person name="Fakankun I.U."/>
            <person name="Fristensky B."/>
            <person name="Levin D.B."/>
        </authorList>
    </citation>
    <scope>NUCLEOTIDE SEQUENCE [LARGE SCALE GENOMIC DNA]</scope>
    <source>
        <strain evidence="8 9">UCD-FST 08-225</strain>
    </source>
</reference>
<dbReference type="OrthoDB" id="590761at2759"/>
<dbReference type="SUPFAM" id="SSF55418">
    <property type="entry name" value="eIF4e-like"/>
    <property type="match status" value="1"/>
</dbReference>
<evidence type="ECO:0000256" key="6">
    <source>
        <dbReference type="RuleBase" id="RU004374"/>
    </source>
</evidence>
<feature type="region of interest" description="Disordered" evidence="7">
    <location>
        <begin position="245"/>
        <end position="267"/>
    </location>
</feature>